<dbReference type="InterPro" id="IPR011051">
    <property type="entry name" value="RmlC_Cupin_sf"/>
</dbReference>
<evidence type="ECO:0000256" key="5">
    <source>
        <dbReference type="ARBA" id="ARBA00022741"/>
    </source>
</evidence>
<dbReference type="EC" id="2.7.7.13" evidence="2"/>
<dbReference type="InterPro" id="IPR001538">
    <property type="entry name" value="Man6P_isomerase-2_C"/>
</dbReference>
<comment type="catalytic activity">
    <reaction evidence="7">
        <text>alpha-D-mannose 1-phosphate + GTP + H(+) = GDP-alpha-D-mannose + diphosphate</text>
        <dbReference type="Rhea" id="RHEA:15229"/>
        <dbReference type="ChEBI" id="CHEBI:15378"/>
        <dbReference type="ChEBI" id="CHEBI:33019"/>
        <dbReference type="ChEBI" id="CHEBI:37565"/>
        <dbReference type="ChEBI" id="CHEBI:57527"/>
        <dbReference type="ChEBI" id="CHEBI:58409"/>
        <dbReference type="EC" id="2.7.7.13"/>
    </reaction>
</comment>
<evidence type="ECO:0000256" key="4">
    <source>
        <dbReference type="ARBA" id="ARBA00022695"/>
    </source>
</evidence>
<accession>A0A2M9G4Y0</accession>
<dbReference type="Proteomes" id="UP000229498">
    <property type="component" value="Unassembled WGS sequence"/>
</dbReference>
<protein>
    <recommendedName>
        <fullName evidence="2">mannose-1-phosphate guanylyltransferase</fullName>
        <ecNumber evidence="2">2.7.7.13</ecNumber>
    </recommendedName>
</protein>
<dbReference type="InterPro" id="IPR029044">
    <property type="entry name" value="Nucleotide-diphossugar_trans"/>
</dbReference>
<dbReference type="PANTHER" id="PTHR46390:SF1">
    <property type="entry name" value="MANNOSE-1-PHOSPHATE GUANYLYLTRANSFERASE"/>
    <property type="match status" value="1"/>
</dbReference>
<dbReference type="RefSeq" id="WP_109794249.1">
    <property type="nucleotide sequence ID" value="NZ_PHIG01000018.1"/>
</dbReference>
<dbReference type="GO" id="GO:0005525">
    <property type="term" value="F:GTP binding"/>
    <property type="evidence" value="ECO:0007669"/>
    <property type="project" value="UniProtKB-KW"/>
</dbReference>
<dbReference type="EMBL" id="PHIG01000018">
    <property type="protein sequence ID" value="PJK30777.1"/>
    <property type="molecule type" value="Genomic_DNA"/>
</dbReference>
<keyword evidence="5" id="KW-0547">Nucleotide-binding</keyword>
<dbReference type="CDD" id="cd02509">
    <property type="entry name" value="GDP-M1P_Guanylyltransferase"/>
    <property type="match status" value="1"/>
</dbReference>
<dbReference type="Gene3D" id="3.90.550.10">
    <property type="entry name" value="Spore Coat Polysaccharide Biosynthesis Protein SpsA, Chain A"/>
    <property type="match status" value="1"/>
</dbReference>
<dbReference type="InterPro" id="IPR051161">
    <property type="entry name" value="Mannose-6P_isomerase_type2"/>
</dbReference>
<evidence type="ECO:0000313" key="13">
    <source>
        <dbReference type="Proteomes" id="UP000229498"/>
    </source>
</evidence>
<evidence type="ECO:0000313" key="12">
    <source>
        <dbReference type="EMBL" id="PJK30777.1"/>
    </source>
</evidence>
<dbReference type="Pfam" id="PF22640">
    <property type="entry name" value="ManC_GMP_beta-helix"/>
    <property type="match status" value="1"/>
</dbReference>
<dbReference type="OrthoDB" id="9806359at2"/>
<proteinExistence type="inferred from homology"/>
<dbReference type="InterPro" id="IPR005835">
    <property type="entry name" value="NTP_transferase_dom"/>
</dbReference>
<evidence type="ECO:0000259" key="10">
    <source>
        <dbReference type="Pfam" id="PF01050"/>
    </source>
</evidence>
<dbReference type="InterPro" id="IPR006375">
    <property type="entry name" value="Man1P_GuaTrfase/Man6P_Isoase"/>
</dbReference>
<keyword evidence="4 12" id="KW-0548">Nucleotidyltransferase</keyword>
<reference evidence="12 13" key="1">
    <citation type="submission" date="2017-11" db="EMBL/GenBank/DDBJ databases">
        <title>Draft genome sequence of Rhizobiales bacterium SY3-13.</title>
        <authorList>
            <person name="Sun C."/>
        </authorList>
    </citation>
    <scope>NUCLEOTIDE SEQUENCE [LARGE SCALE GENOMIC DNA]</scope>
    <source>
        <strain evidence="12 13">SY3-13</strain>
    </source>
</reference>
<keyword evidence="13" id="KW-1185">Reference proteome</keyword>
<dbReference type="InterPro" id="IPR054566">
    <property type="entry name" value="ManC/GMP-like_b-helix"/>
</dbReference>
<dbReference type="AlphaFoldDB" id="A0A2M9G4Y0"/>
<dbReference type="SUPFAM" id="SSF53448">
    <property type="entry name" value="Nucleotide-diphospho-sugar transferases"/>
    <property type="match status" value="1"/>
</dbReference>
<organism evidence="12 13">
    <name type="scientific">Minwuia thermotolerans</name>
    <dbReference type="NCBI Taxonomy" id="2056226"/>
    <lineage>
        <taxon>Bacteria</taxon>
        <taxon>Pseudomonadati</taxon>
        <taxon>Pseudomonadota</taxon>
        <taxon>Alphaproteobacteria</taxon>
        <taxon>Minwuiales</taxon>
        <taxon>Minwuiaceae</taxon>
        <taxon>Minwuia</taxon>
    </lineage>
</organism>
<evidence type="ECO:0000256" key="2">
    <source>
        <dbReference type="ARBA" id="ARBA00012387"/>
    </source>
</evidence>
<evidence type="ECO:0000256" key="1">
    <source>
        <dbReference type="ARBA" id="ARBA00006115"/>
    </source>
</evidence>
<evidence type="ECO:0000259" key="9">
    <source>
        <dbReference type="Pfam" id="PF00483"/>
    </source>
</evidence>
<feature type="domain" description="Nucleotidyl transferase" evidence="9">
    <location>
        <begin position="10"/>
        <end position="291"/>
    </location>
</feature>
<dbReference type="GO" id="GO:0016853">
    <property type="term" value="F:isomerase activity"/>
    <property type="evidence" value="ECO:0007669"/>
    <property type="project" value="UniProtKB-KW"/>
</dbReference>
<feature type="domain" description="MannoseP isomerase/GMP-like beta-helix" evidence="11">
    <location>
        <begin position="299"/>
        <end position="352"/>
    </location>
</feature>
<dbReference type="GO" id="GO:0009298">
    <property type="term" value="P:GDP-mannose biosynthetic process"/>
    <property type="evidence" value="ECO:0007669"/>
    <property type="project" value="TreeGrafter"/>
</dbReference>
<dbReference type="FunFam" id="3.90.550.10:FF:000046">
    <property type="entry name" value="Mannose-1-phosphate guanylyltransferase (GDP)"/>
    <property type="match status" value="1"/>
</dbReference>
<dbReference type="PANTHER" id="PTHR46390">
    <property type="entry name" value="MANNOSE-1-PHOSPHATE GUANYLYLTRANSFERASE"/>
    <property type="match status" value="1"/>
</dbReference>
<feature type="domain" description="Mannose-6-phosphate isomerase type II C-terminal" evidence="10">
    <location>
        <begin position="356"/>
        <end position="470"/>
    </location>
</feature>
<dbReference type="InterPro" id="IPR049577">
    <property type="entry name" value="GMPP_N"/>
</dbReference>
<gene>
    <name evidence="12" type="ORF">CVT23_05255</name>
</gene>
<evidence type="ECO:0000256" key="8">
    <source>
        <dbReference type="RuleBase" id="RU004190"/>
    </source>
</evidence>
<dbReference type="GO" id="GO:0004475">
    <property type="term" value="F:mannose-1-phosphate guanylyltransferase (GTP) activity"/>
    <property type="evidence" value="ECO:0007669"/>
    <property type="project" value="UniProtKB-EC"/>
</dbReference>
<name>A0A2M9G4Y0_9PROT</name>
<evidence type="ECO:0000256" key="6">
    <source>
        <dbReference type="ARBA" id="ARBA00023134"/>
    </source>
</evidence>
<keyword evidence="12" id="KW-0413">Isomerase</keyword>
<evidence type="ECO:0000259" key="11">
    <source>
        <dbReference type="Pfam" id="PF22640"/>
    </source>
</evidence>
<evidence type="ECO:0000256" key="7">
    <source>
        <dbReference type="ARBA" id="ARBA00047343"/>
    </source>
</evidence>
<dbReference type="NCBIfam" id="TIGR01479">
    <property type="entry name" value="GMP_PMI"/>
    <property type="match status" value="1"/>
</dbReference>
<keyword evidence="6" id="KW-0342">GTP-binding</keyword>
<dbReference type="GO" id="GO:0000271">
    <property type="term" value="P:polysaccharide biosynthetic process"/>
    <property type="evidence" value="ECO:0007669"/>
    <property type="project" value="InterPro"/>
</dbReference>
<evidence type="ECO:0000256" key="3">
    <source>
        <dbReference type="ARBA" id="ARBA00022679"/>
    </source>
</evidence>
<dbReference type="Pfam" id="PF00483">
    <property type="entry name" value="NTP_transferase"/>
    <property type="match status" value="1"/>
</dbReference>
<comment type="similarity">
    <text evidence="1 8">Belongs to the mannose-6-phosphate isomerase type 2 family.</text>
</comment>
<sequence length="480" mass="52693">MTSGTARIFPVLLSGGAGTRLWPLSRSLYPKQLLPLAGEETMLQATALRVPGDPAYAAPLAICNNDHRFIIAEQLRAIGREPLAIMLEPVGRNTAPAAAAAALWCLARNPEAVIALLPADHVIRDVEGFRRLLARAVEMADAGHIVTFGIRPTEPHTGYGYIRQGQAIADGVFHVDRFTEKPDAATATGYLADGGYSWNSGMFVARADTLVEEMRRFRPDIVQAVERSLDGAKRDLDFLRLDEAAFAACPAQSIDFAVMEKTEHAAVMPCDIGWSDIGSWTALWDIAEKDANGNAVQGDVILRDVSNSYIRTEKTVVAAIGVSDLTIVETSDAVLVARRDRTQEVKEVVEMLKADGRAEHESHVRHYRPWGYYEPLDFGARYQVKRLVVNPGAQLSYQLHHHRAEHWVVVSGTAKVTTGENTVLLSENESTYIAIGTAHRLANPGKVPLEVIEIQSGSYLGEDDIVRLDDPYNRADHETK</sequence>
<dbReference type="Gene3D" id="2.60.120.10">
    <property type="entry name" value="Jelly Rolls"/>
    <property type="match status" value="1"/>
</dbReference>
<comment type="caution">
    <text evidence="12">The sequence shown here is derived from an EMBL/GenBank/DDBJ whole genome shotgun (WGS) entry which is preliminary data.</text>
</comment>
<dbReference type="SUPFAM" id="SSF51182">
    <property type="entry name" value="RmlC-like cupins"/>
    <property type="match status" value="1"/>
</dbReference>
<dbReference type="InterPro" id="IPR014710">
    <property type="entry name" value="RmlC-like_jellyroll"/>
</dbReference>
<dbReference type="FunFam" id="2.60.120.10:FF:000032">
    <property type="entry name" value="Mannose-1-phosphate guanylyltransferase/mannose-6-phosphate isomerase"/>
    <property type="match status" value="1"/>
</dbReference>
<dbReference type="CDD" id="cd02213">
    <property type="entry name" value="cupin_PMI_typeII_C"/>
    <property type="match status" value="1"/>
</dbReference>
<keyword evidence="3 12" id="KW-0808">Transferase</keyword>
<dbReference type="Pfam" id="PF01050">
    <property type="entry name" value="MannoseP_isomer"/>
    <property type="match status" value="1"/>
</dbReference>